<gene>
    <name evidence="1" type="ORF">SteCoe_28578</name>
</gene>
<keyword evidence="2" id="KW-1185">Reference proteome</keyword>
<proteinExistence type="predicted"/>
<name>A0A1R2B811_9CILI</name>
<sequence>MGDTYGKVQESNDIANFQELTEMVIEIEKLMFWKKRLEHKHYLQQCDFKGHDEAGTDKITEKLKLLKAQITSVEGSMNEIKELVKENSNFEINAAVHCVKEEQYKMKNDISQALTQSSMLIEKISSKLQID</sequence>
<dbReference type="Proteomes" id="UP000187209">
    <property type="component" value="Unassembled WGS sequence"/>
</dbReference>
<accession>A0A1R2B811</accession>
<dbReference type="OrthoDB" id="437584at2759"/>
<organism evidence="1 2">
    <name type="scientific">Stentor coeruleus</name>
    <dbReference type="NCBI Taxonomy" id="5963"/>
    <lineage>
        <taxon>Eukaryota</taxon>
        <taxon>Sar</taxon>
        <taxon>Alveolata</taxon>
        <taxon>Ciliophora</taxon>
        <taxon>Postciliodesmatophora</taxon>
        <taxon>Heterotrichea</taxon>
        <taxon>Heterotrichida</taxon>
        <taxon>Stentoridae</taxon>
        <taxon>Stentor</taxon>
    </lineage>
</organism>
<reference evidence="1 2" key="1">
    <citation type="submission" date="2016-11" db="EMBL/GenBank/DDBJ databases">
        <title>The macronuclear genome of Stentor coeruleus: a giant cell with tiny introns.</title>
        <authorList>
            <person name="Slabodnick M."/>
            <person name="Ruby J.G."/>
            <person name="Reiff S.B."/>
            <person name="Swart E.C."/>
            <person name="Gosai S."/>
            <person name="Prabakaran S."/>
            <person name="Witkowska E."/>
            <person name="Larue G.E."/>
            <person name="Fisher S."/>
            <person name="Freeman R.M."/>
            <person name="Gunawardena J."/>
            <person name="Chu W."/>
            <person name="Stover N.A."/>
            <person name="Gregory B.D."/>
            <person name="Nowacki M."/>
            <person name="Derisi J."/>
            <person name="Roy S.W."/>
            <person name="Marshall W.F."/>
            <person name="Sood P."/>
        </authorList>
    </citation>
    <scope>NUCLEOTIDE SEQUENCE [LARGE SCALE GENOMIC DNA]</scope>
    <source>
        <strain evidence="1">WM001</strain>
    </source>
</reference>
<evidence type="ECO:0000313" key="1">
    <source>
        <dbReference type="EMBL" id="OMJ72886.1"/>
    </source>
</evidence>
<protein>
    <submittedName>
        <fullName evidence="1">Uncharacterized protein</fullName>
    </submittedName>
</protein>
<dbReference type="EMBL" id="MPUH01000866">
    <property type="protein sequence ID" value="OMJ72886.1"/>
    <property type="molecule type" value="Genomic_DNA"/>
</dbReference>
<dbReference type="AlphaFoldDB" id="A0A1R2B811"/>
<evidence type="ECO:0000313" key="2">
    <source>
        <dbReference type="Proteomes" id="UP000187209"/>
    </source>
</evidence>
<comment type="caution">
    <text evidence="1">The sequence shown here is derived from an EMBL/GenBank/DDBJ whole genome shotgun (WGS) entry which is preliminary data.</text>
</comment>